<organism evidence="4 5">
    <name type="scientific">Heterorhabditis bacteriophora</name>
    <name type="common">Entomopathogenic nematode worm</name>
    <dbReference type="NCBI Taxonomy" id="37862"/>
    <lineage>
        <taxon>Eukaryota</taxon>
        <taxon>Metazoa</taxon>
        <taxon>Ecdysozoa</taxon>
        <taxon>Nematoda</taxon>
        <taxon>Chromadorea</taxon>
        <taxon>Rhabditida</taxon>
        <taxon>Rhabditina</taxon>
        <taxon>Rhabditomorpha</taxon>
        <taxon>Strongyloidea</taxon>
        <taxon>Heterorhabditidae</taxon>
        <taxon>Heterorhabditis</taxon>
    </lineage>
</organism>
<evidence type="ECO:0000313" key="5">
    <source>
        <dbReference type="WBParaSite" id="Hba_01369"/>
    </source>
</evidence>
<feature type="domain" description="J" evidence="3">
    <location>
        <begin position="71"/>
        <end position="149"/>
    </location>
</feature>
<dbReference type="PRINTS" id="PR00625">
    <property type="entry name" value="JDOMAIN"/>
</dbReference>
<dbReference type="PANTHER" id="PTHR45168:SF1">
    <property type="entry name" value="DNAJ HOMOLOG SUBFAMILY B MEMBER 2"/>
    <property type="match status" value="1"/>
</dbReference>
<dbReference type="WBParaSite" id="Hba_01369">
    <property type="protein sequence ID" value="Hba_01369"/>
    <property type="gene ID" value="Hba_01369"/>
</dbReference>
<dbReference type="InterPro" id="IPR036869">
    <property type="entry name" value="J_dom_sf"/>
</dbReference>
<proteinExistence type="predicted"/>
<feature type="region of interest" description="Disordered" evidence="2">
    <location>
        <begin position="1"/>
        <end position="20"/>
    </location>
</feature>
<dbReference type="Pfam" id="PF00226">
    <property type="entry name" value="DnaJ"/>
    <property type="match status" value="1"/>
</dbReference>
<keyword evidence="4" id="KW-1185">Reference proteome</keyword>
<dbReference type="InterPro" id="IPR043183">
    <property type="entry name" value="DNJB2/6-like"/>
</dbReference>
<reference evidence="5" key="1">
    <citation type="submission" date="2016-11" db="UniProtKB">
        <authorList>
            <consortium name="WormBaseParasite"/>
        </authorList>
    </citation>
    <scope>IDENTIFICATION</scope>
</reference>
<dbReference type="GO" id="GO:0030544">
    <property type="term" value="F:Hsp70 protein binding"/>
    <property type="evidence" value="ECO:0007669"/>
    <property type="project" value="InterPro"/>
</dbReference>
<evidence type="ECO:0000256" key="2">
    <source>
        <dbReference type="SAM" id="MobiDB-lite"/>
    </source>
</evidence>
<evidence type="ECO:0000313" key="4">
    <source>
        <dbReference type="Proteomes" id="UP000095283"/>
    </source>
</evidence>
<dbReference type="CDD" id="cd06257">
    <property type="entry name" value="DnaJ"/>
    <property type="match status" value="1"/>
</dbReference>
<feature type="compositionally biased region" description="Polar residues" evidence="2">
    <location>
        <begin position="8"/>
        <end position="20"/>
    </location>
</feature>
<dbReference type="SMART" id="SM00271">
    <property type="entry name" value="DnaJ"/>
    <property type="match status" value="1"/>
</dbReference>
<evidence type="ECO:0000259" key="3">
    <source>
        <dbReference type="PROSITE" id="PS50076"/>
    </source>
</evidence>
<keyword evidence="1" id="KW-0143">Chaperone</keyword>
<dbReference type="PANTHER" id="PTHR45168">
    <property type="entry name" value="DNAJ HOMOLOG SUBFAMILY B MEMBER 2"/>
    <property type="match status" value="1"/>
</dbReference>
<accession>A0A1I7W9P5</accession>
<dbReference type="PROSITE" id="PS50076">
    <property type="entry name" value="DNAJ_2"/>
    <property type="match status" value="1"/>
</dbReference>
<dbReference type="Proteomes" id="UP000095283">
    <property type="component" value="Unplaced"/>
</dbReference>
<protein>
    <submittedName>
        <fullName evidence="5">J domain-containing protein</fullName>
    </submittedName>
</protein>
<name>A0A1I7W9P5_HETBA</name>
<evidence type="ECO:0000256" key="1">
    <source>
        <dbReference type="ARBA" id="ARBA00023186"/>
    </source>
</evidence>
<dbReference type="Gene3D" id="1.10.287.110">
    <property type="entry name" value="DnaJ domain"/>
    <property type="match status" value="1"/>
</dbReference>
<dbReference type="GO" id="GO:0051082">
    <property type="term" value="F:unfolded protein binding"/>
    <property type="evidence" value="ECO:0007669"/>
    <property type="project" value="InterPro"/>
</dbReference>
<sequence>MPPREESPYTTLGIPSNSDEQTIKKAVETVRSASENREEKWNLVFILFKHVTVISALFVKVGSRSYQAASKIHDDLVSAKSRRTKPTKTRVKAREDGRLWYRKLALKWHPDKHTAEKDKEIAEKKFKKIAQAYEILSDNQKRQELDRAENPSFARTRRPRCHGEDMFRSPFDIFKEFFGNRDPFQDVFFDDSFTFPSDSFIFKKHRFPSSRVHIFYDDDKPKNENDCQFSTVIRFSSSTEPGKNATVRKTSTTTKIIDGKKVVTKKTENDGEEIVEVE</sequence>
<dbReference type="InterPro" id="IPR001623">
    <property type="entry name" value="DnaJ_domain"/>
</dbReference>
<dbReference type="AlphaFoldDB" id="A0A1I7W9P5"/>
<dbReference type="SUPFAM" id="SSF46565">
    <property type="entry name" value="Chaperone J-domain"/>
    <property type="match status" value="1"/>
</dbReference>